<accession>A0A314Y9H7</accession>
<evidence type="ECO:0000313" key="2">
    <source>
        <dbReference type="EMBL" id="PQQ00714.1"/>
    </source>
</evidence>
<dbReference type="InterPro" id="IPR055900">
    <property type="entry name" value="DUF7477"/>
</dbReference>
<comment type="caution">
    <text evidence="2">The sequence shown here is derived from an EMBL/GenBank/DDBJ whole genome shotgun (WGS) entry which is preliminary data.</text>
</comment>
<dbReference type="Proteomes" id="UP000250321">
    <property type="component" value="Unassembled WGS sequence"/>
</dbReference>
<dbReference type="AlphaFoldDB" id="A0A314Y9H7"/>
<dbReference type="EMBL" id="PJQY01001663">
    <property type="protein sequence ID" value="PQQ00714.1"/>
    <property type="molecule type" value="Genomic_DNA"/>
</dbReference>
<dbReference type="STRING" id="2094558.A0A314Y9H7"/>
<reference evidence="2 3" key="1">
    <citation type="submission" date="2018-02" db="EMBL/GenBank/DDBJ databases">
        <title>Draft genome of wild Prunus yedoensis var. nudiflora.</title>
        <authorList>
            <person name="Baek S."/>
            <person name="Kim J.-H."/>
            <person name="Choi K."/>
            <person name="Kim G.-B."/>
            <person name="Cho A."/>
            <person name="Jang H."/>
            <person name="Shin C.-H."/>
            <person name="Yu H.-J."/>
            <person name="Mun J.-H."/>
        </authorList>
    </citation>
    <scope>NUCLEOTIDE SEQUENCE [LARGE SCALE GENOMIC DNA]</scope>
    <source>
        <strain evidence="3">cv. Jeju island</strain>
        <tissue evidence="2">Leaf</tissue>
    </source>
</reference>
<proteinExistence type="predicted"/>
<sequence length="177" mass="19636">MAVLETECSFAKSRSSSSASSSSSDYLYGHIRFPTSYDVVFGNSVVSAANLWALIMDAGTGFFSQVYELSTVFLHKDWIMEQWEKNFYISSKAGAANGSSLVVMSKVSPKRREHSFRTTAHSQLSSTCVFLPPTTVFMFFIFHASHISSCLDGLCTMLNSSAVHYSLWNILADKISY</sequence>
<feature type="domain" description="DUF7477" evidence="1">
    <location>
        <begin position="36"/>
        <end position="111"/>
    </location>
</feature>
<keyword evidence="3" id="KW-1185">Reference proteome</keyword>
<dbReference type="OrthoDB" id="1890401at2759"/>
<gene>
    <name evidence="2" type="ORF">Pyn_13064</name>
</gene>
<organism evidence="2 3">
    <name type="scientific">Prunus yedoensis var. nudiflora</name>
    <dbReference type="NCBI Taxonomy" id="2094558"/>
    <lineage>
        <taxon>Eukaryota</taxon>
        <taxon>Viridiplantae</taxon>
        <taxon>Streptophyta</taxon>
        <taxon>Embryophyta</taxon>
        <taxon>Tracheophyta</taxon>
        <taxon>Spermatophyta</taxon>
        <taxon>Magnoliopsida</taxon>
        <taxon>eudicotyledons</taxon>
        <taxon>Gunneridae</taxon>
        <taxon>Pentapetalae</taxon>
        <taxon>rosids</taxon>
        <taxon>fabids</taxon>
        <taxon>Rosales</taxon>
        <taxon>Rosaceae</taxon>
        <taxon>Amygdaloideae</taxon>
        <taxon>Amygdaleae</taxon>
        <taxon>Prunus</taxon>
    </lineage>
</organism>
<evidence type="ECO:0000259" key="1">
    <source>
        <dbReference type="Pfam" id="PF24289"/>
    </source>
</evidence>
<name>A0A314Y9H7_PRUYE</name>
<dbReference type="Pfam" id="PF24289">
    <property type="entry name" value="DUF7477"/>
    <property type="match status" value="1"/>
</dbReference>
<evidence type="ECO:0000313" key="3">
    <source>
        <dbReference type="Proteomes" id="UP000250321"/>
    </source>
</evidence>
<protein>
    <recommendedName>
        <fullName evidence="1">DUF7477 domain-containing protein</fullName>
    </recommendedName>
</protein>